<protein>
    <recommendedName>
        <fullName evidence="1">DUF6046 domain-containing protein</fullName>
    </recommendedName>
</protein>
<evidence type="ECO:0000259" key="1">
    <source>
        <dbReference type="Pfam" id="PF19512"/>
    </source>
</evidence>
<dbReference type="EMBL" id="QNVU01000024">
    <property type="protein sequence ID" value="REC47877.1"/>
    <property type="molecule type" value="Genomic_DNA"/>
</dbReference>
<gene>
    <name evidence="2" type="ORF">DRF68_12610</name>
</gene>
<dbReference type="Proteomes" id="UP000256924">
    <property type="component" value="Unassembled WGS sequence"/>
</dbReference>
<accession>A0A3D9B3F2</accession>
<feature type="domain" description="DUF6046" evidence="1">
    <location>
        <begin position="89"/>
        <end position="204"/>
    </location>
</feature>
<dbReference type="RefSeq" id="WP_116098942.1">
    <property type="nucleotide sequence ID" value="NZ_QNVU01000024.1"/>
</dbReference>
<evidence type="ECO:0000313" key="2">
    <source>
        <dbReference type="EMBL" id="REC47877.1"/>
    </source>
</evidence>
<proteinExistence type="predicted"/>
<dbReference type="Pfam" id="PF19512">
    <property type="entry name" value="DUF6046"/>
    <property type="match status" value="1"/>
</dbReference>
<dbReference type="InterPro" id="IPR046109">
    <property type="entry name" value="DUF6046"/>
</dbReference>
<comment type="caution">
    <text evidence="2">The sequence shown here is derived from an EMBL/GenBank/DDBJ whole genome shotgun (WGS) entry which is preliminary data.</text>
</comment>
<evidence type="ECO:0000313" key="3">
    <source>
        <dbReference type="Proteomes" id="UP000256924"/>
    </source>
</evidence>
<keyword evidence="3" id="KW-1185">Reference proteome</keyword>
<organism evidence="2 3">
    <name type="scientific">Candidatus Chryseobacterium massiliense</name>
    <dbReference type="NCBI Taxonomy" id="204089"/>
    <lineage>
        <taxon>Bacteria</taxon>
        <taxon>Pseudomonadati</taxon>
        <taxon>Bacteroidota</taxon>
        <taxon>Flavobacteriia</taxon>
        <taxon>Flavobacteriales</taxon>
        <taxon>Weeksellaceae</taxon>
        <taxon>Chryseobacterium group</taxon>
        <taxon>Chryseobacterium</taxon>
    </lineage>
</organism>
<reference evidence="2 3" key="1">
    <citation type="journal article" date="2004" name="Emerg. Infect. Dis.">
        <title>Amoebae-resisting bacteria isolated from human nasal swabs by amoebal coculture.</title>
        <authorList>
            <person name="Greub G."/>
            <person name="La Scola B."/>
            <person name="Raoult D."/>
        </authorList>
    </citation>
    <scope>NUCLEOTIDE SEQUENCE [LARGE SCALE GENOMIC DNA]</scope>
    <source>
        <strain evidence="2 3">CCUG 51329</strain>
    </source>
</reference>
<name>A0A3D9B3F2_9FLAO</name>
<sequence>MDRRYEISQLFKLAFGVSSPVYLTVPIGKRKQSEIQYSGIKLKESELPEAERLSRFGTPIIFPIKFKSGLYKVYDEKSMIIHNEFKDFWFPPATMVDFSQSKSIIKTDMLGANGTVKEIFGFDDWSIRIRTLCISDEMSAKDYAKNIIKWSKVIQGIDVEGELFNRKDINILVIEDIDIKSIEGSPNVIPIELNCISDQPIDLLL</sequence>
<dbReference type="AlphaFoldDB" id="A0A3D9B3F2"/>